<dbReference type="InterPro" id="IPR017900">
    <property type="entry name" value="4Fe4S_Fe_S_CS"/>
</dbReference>
<dbReference type="SUPFAM" id="SSF100950">
    <property type="entry name" value="NagB/RpiA/CoA transferase-like"/>
    <property type="match status" value="1"/>
</dbReference>
<keyword evidence="5" id="KW-0249">Electron transport</keyword>
<feature type="domain" description="4Fe-4S ferredoxin-type" evidence="8">
    <location>
        <begin position="302"/>
        <end position="333"/>
    </location>
</feature>
<dbReference type="Gene3D" id="1.10.1060.10">
    <property type="entry name" value="Alpha-helical ferredoxin"/>
    <property type="match status" value="1"/>
</dbReference>
<dbReference type="GO" id="GO:0006089">
    <property type="term" value="P:lactate metabolic process"/>
    <property type="evidence" value="ECO:0007669"/>
    <property type="project" value="InterPro"/>
</dbReference>
<evidence type="ECO:0000256" key="2">
    <source>
        <dbReference type="ARBA" id="ARBA00022485"/>
    </source>
</evidence>
<dbReference type="EMBL" id="JACEIQ010000002">
    <property type="protein sequence ID" value="MBA4493358.1"/>
    <property type="molecule type" value="Genomic_DNA"/>
</dbReference>
<accession>A0A7W1WNW3</accession>
<comment type="caution">
    <text evidence="9">The sequence shown here is derived from an EMBL/GenBank/DDBJ whole genome shotgun (WGS) entry which is preliminary data.</text>
</comment>
<protein>
    <submittedName>
        <fullName evidence="9">Iron-sulfur cluster-binding protein</fullName>
    </submittedName>
</protein>
<dbReference type="Gene3D" id="3.40.50.10420">
    <property type="entry name" value="NagB/RpiA/CoA transferase-like"/>
    <property type="match status" value="1"/>
</dbReference>
<dbReference type="InterPro" id="IPR024185">
    <property type="entry name" value="FTHF_cligase-like_sf"/>
</dbReference>
<keyword evidence="6" id="KW-0408">Iron</keyword>
<evidence type="ECO:0000256" key="1">
    <source>
        <dbReference type="ARBA" id="ARBA00022448"/>
    </source>
</evidence>
<dbReference type="PROSITE" id="PS51379">
    <property type="entry name" value="4FE4S_FER_2"/>
    <property type="match status" value="1"/>
</dbReference>
<dbReference type="PROSITE" id="PS00198">
    <property type="entry name" value="4FE4S_FER_1"/>
    <property type="match status" value="1"/>
</dbReference>
<dbReference type="InterPro" id="IPR017896">
    <property type="entry name" value="4Fe4S_Fe-S-bd"/>
</dbReference>
<dbReference type="InterPro" id="IPR009051">
    <property type="entry name" value="Helical_ferredxn"/>
</dbReference>
<dbReference type="Proteomes" id="UP000535491">
    <property type="component" value="Unassembled WGS sequence"/>
</dbReference>
<dbReference type="GO" id="GO:0051539">
    <property type="term" value="F:4 iron, 4 sulfur cluster binding"/>
    <property type="evidence" value="ECO:0007669"/>
    <property type="project" value="UniProtKB-KW"/>
</dbReference>
<dbReference type="PANTHER" id="PTHR47153">
    <property type="entry name" value="LACTATE UTILIZATION PROTEIN B"/>
    <property type="match status" value="1"/>
</dbReference>
<gene>
    <name evidence="9" type="ORF">H1191_03430</name>
</gene>
<name>A0A7W1WNW3_9BACL</name>
<dbReference type="NCBIfam" id="TIGR00273">
    <property type="entry name" value="LutB/LldF family L-lactate oxidation iron-sulfur protein"/>
    <property type="match status" value="1"/>
</dbReference>
<dbReference type="AlphaFoldDB" id="A0A7W1WNW3"/>
<sequence length="484" mass="54917">MPESPGLSLKERSRLALQDEFLRSAVRFTTERLRNKKKESTERLGNWEEWRERGRQIRAHTIQYLDYYLDLFANRVEQAGGHVHFAKDAREAAEMVLGIAREKQAKSVVKSKSMVSEEVHVNQRLAEQGIECIETDLGEYIIQLANQAPSHIIIPAIHQTRRQIAELFSKEGGEQLSEETRVLTAFARRRLREKFLQAEIGMTGCNFAIAESGSVILFSNEGNGRMVTTLPKTHIVMMGMERIIPSWEDLEVMANLLPRSATGQKLTVYMSAMTGPRRRGEWDGAEEMHVIILDNGRSNQLGDPEFQEVLHCIRCGACLNVCPVYRHIGGHAYGSVYPGPIGAVLSPLLNPGDEQMQELSYASSLCAACYEACPVKIPLHDMLVHLRRKNVESARVSIGEKIAFKGFASAFKNARRYRITMNTLRNIQKHTVRDGSKYPKLTRLAGPAKEWAEHRSLPFSEKKSFRDSWKTLQEELAKSVRRDR</sequence>
<evidence type="ECO:0000256" key="7">
    <source>
        <dbReference type="ARBA" id="ARBA00023014"/>
    </source>
</evidence>
<evidence type="ECO:0000256" key="4">
    <source>
        <dbReference type="ARBA" id="ARBA00022737"/>
    </source>
</evidence>
<dbReference type="Pfam" id="PF13183">
    <property type="entry name" value="Fer4_8"/>
    <property type="match status" value="1"/>
</dbReference>
<dbReference type="InterPro" id="IPR003741">
    <property type="entry name" value="LUD_dom"/>
</dbReference>
<organism evidence="9 10">
    <name type="scientific">Paenactinomyces guangxiensis</name>
    <dbReference type="NCBI Taxonomy" id="1490290"/>
    <lineage>
        <taxon>Bacteria</taxon>
        <taxon>Bacillati</taxon>
        <taxon>Bacillota</taxon>
        <taxon>Bacilli</taxon>
        <taxon>Bacillales</taxon>
        <taxon>Thermoactinomycetaceae</taxon>
        <taxon>Paenactinomyces</taxon>
    </lineage>
</organism>
<keyword evidence="3" id="KW-0479">Metal-binding</keyword>
<keyword evidence="4" id="KW-0677">Repeat</keyword>
<dbReference type="InterPro" id="IPR024569">
    <property type="entry name" value="LutB_C"/>
</dbReference>
<dbReference type="SUPFAM" id="SSF46548">
    <property type="entry name" value="alpha-helical ferredoxin"/>
    <property type="match status" value="1"/>
</dbReference>
<dbReference type="PANTHER" id="PTHR47153:SF2">
    <property type="entry name" value="LACTATE UTILIZATION PROTEIN B"/>
    <property type="match status" value="1"/>
</dbReference>
<dbReference type="InterPro" id="IPR004452">
    <property type="entry name" value="LutB/LldF"/>
</dbReference>
<evidence type="ECO:0000256" key="6">
    <source>
        <dbReference type="ARBA" id="ARBA00023004"/>
    </source>
</evidence>
<dbReference type="InterPro" id="IPR037171">
    <property type="entry name" value="NagB/RpiA_transferase-like"/>
</dbReference>
<proteinExistence type="predicted"/>
<keyword evidence="7" id="KW-0411">Iron-sulfur</keyword>
<evidence type="ECO:0000256" key="3">
    <source>
        <dbReference type="ARBA" id="ARBA00022723"/>
    </source>
</evidence>
<reference evidence="9 10" key="1">
    <citation type="submission" date="2020-07" db="EMBL/GenBank/DDBJ databases">
        <authorList>
            <person name="Feng H."/>
        </authorList>
    </citation>
    <scope>NUCLEOTIDE SEQUENCE [LARGE SCALE GENOMIC DNA]</scope>
    <source>
        <strain evidence="10">s-10</strain>
    </source>
</reference>
<evidence type="ECO:0000259" key="8">
    <source>
        <dbReference type="PROSITE" id="PS51379"/>
    </source>
</evidence>
<keyword evidence="2" id="KW-0004">4Fe-4S</keyword>
<dbReference type="RefSeq" id="WP_181750597.1">
    <property type="nucleotide sequence ID" value="NZ_JACEIQ010000002.1"/>
</dbReference>
<dbReference type="Pfam" id="PF11870">
    <property type="entry name" value="LutB_C"/>
    <property type="match status" value="1"/>
</dbReference>
<evidence type="ECO:0000256" key="5">
    <source>
        <dbReference type="ARBA" id="ARBA00022982"/>
    </source>
</evidence>
<evidence type="ECO:0000313" key="10">
    <source>
        <dbReference type="Proteomes" id="UP000535491"/>
    </source>
</evidence>
<keyword evidence="1" id="KW-0813">Transport</keyword>
<evidence type="ECO:0000313" key="9">
    <source>
        <dbReference type="EMBL" id="MBA4493358.1"/>
    </source>
</evidence>
<dbReference type="GO" id="GO:0046872">
    <property type="term" value="F:metal ion binding"/>
    <property type="evidence" value="ECO:0007669"/>
    <property type="project" value="UniProtKB-KW"/>
</dbReference>
<keyword evidence="10" id="KW-1185">Reference proteome</keyword>
<dbReference type="Pfam" id="PF02589">
    <property type="entry name" value="LUD_dom"/>
    <property type="match status" value="1"/>
</dbReference>